<dbReference type="SUPFAM" id="SSF51735">
    <property type="entry name" value="NAD(P)-binding Rossmann-fold domains"/>
    <property type="match status" value="1"/>
</dbReference>
<dbReference type="STRING" id="109895.A0A507ECJ0"/>
<evidence type="ECO:0000259" key="1">
    <source>
        <dbReference type="Pfam" id="PF01370"/>
    </source>
</evidence>
<dbReference type="InterPro" id="IPR051783">
    <property type="entry name" value="NAD(P)-dependent_oxidoreduct"/>
</dbReference>
<gene>
    <name evidence="2" type="ORF">PhCBS80983_g01112</name>
</gene>
<sequence length="336" mass="36545">MAIKVFLTGATGYIGGSVLSALLAHKKYTYEIVALVRGTDRAAKLESLGVKTVQGSLDDAAVLEQYSRWADIVIHTADADHVAAAEAILKGMEAGAEGRQRKPILVHTSGTGVLLDKARGQTASDKIFHDSQLETYNTLPLDQPHRNVDVLVLEAGKRGKIDTVIVCPPLIYGRGTGPFKTISQQVPLMIRGALARGKAGYIGNGANIWSNVHVQDLAEFYVLLIESLWEGKAPVGAEGYYFCENGTEHDFRTLAQKIAEELKKQGGIGDGKADSVPEDQVLKVFGENAYMQLSGNSRSRADKARKLGWKPTQKGLYESVGEDVERLLEEYHMHIA</sequence>
<dbReference type="InterPro" id="IPR036291">
    <property type="entry name" value="NAD(P)-bd_dom_sf"/>
</dbReference>
<evidence type="ECO:0000313" key="3">
    <source>
        <dbReference type="Proteomes" id="UP000318582"/>
    </source>
</evidence>
<dbReference type="PANTHER" id="PTHR48079:SF6">
    <property type="entry name" value="NAD(P)-BINDING DOMAIN-CONTAINING PROTEIN-RELATED"/>
    <property type="match status" value="1"/>
</dbReference>
<evidence type="ECO:0000313" key="2">
    <source>
        <dbReference type="EMBL" id="TPX61481.1"/>
    </source>
</evidence>
<name>A0A507ECJ0_9FUNG</name>
<keyword evidence="3" id="KW-1185">Reference proteome</keyword>
<dbReference type="GO" id="GO:0005737">
    <property type="term" value="C:cytoplasm"/>
    <property type="evidence" value="ECO:0007669"/>
    <property type="project" value="TreeGrafter"/>
</dbReference>
<dbReference type="InterPro" id="IPR001509">
    <property type="entry name" value="Epimerase_deHydtase"/>
</dbReference>
<accession>A0A507ECJ0</accession>
<proteinExistence type="predicted"/>
<protein>
    <recommendedName>
        <fullName evidence="1">NAD-dependent epimerase/dehydratase domain-containing protein</fullName>
    </recommendedName>
</protein>
<dbReference type="Gene3D" id="3.40.50.720">
    <property type="entry name" value="NAD(P)-binding Rossmann-like Domain"/>
    <property type="match status" value="1"/>
</dbReference>
<dbReference type="Pfam" id="PF01370">
    <property type="entry name" value="Epimerase"/>
    <property type="match status" value="1"/>
</dbReference>
<dbReference type="GO" id="GO:0004029">
    <property type="term" value="F:aldehyde dehydrogenase (NAD+) activity"/>
    <property type="evidence" value="ECO:0007669"/>
    <property type="project" value="TreeGrafter"/>
</dbReference>
<organism evidence="2 3">
    <name type="scientific">Powellomyces hirtus</name>
    <dbReference type="NCBI Taxonomy" id="109895"/>
    <lineage>
        <taxon>Eukaryota</taxon>
        <taxon>Fungi</taxon>
        <taxon>Fungi incertae sedis</taxon>
        <taxon>Chytridiomycota</taxon>
        <taxon>Chytridiomycota incertae sedis</taxon>
        <taxon>Chytridiomycetes</taxon>
        <taxon>Spizellomycetales</taxon>
        <taxon>Powellomycetaceae</taxon>
        <taxon>Powellomyces</taxon>
    </lineage>
</organism>
<reference evidence="2 3" key="1">
    <citation type="journal article" date="2019" name="Sci. Rep.">
        <title>Comparative genomics of chytrid fungi reveal insights into the obligate biotrophic and pathogenic lifestyle of Synchytrium endobioticum.</title>
        <authorList>
            <person name="van de Vossenberg B.T.L.H."/>
            <person name="Warris S."/>
            <person name="Nguyen H.D.T."/>
            <person name="van Gent-Pelzer M.P.E."/>
            <person name="Joly D.L."/>
            <person name="van de Geest H.C."/>
            <person name="Bonants P.J.M."/>
            <person name="Smith D.S."/>
            <person name="Levesque C.A."/>
            <person name="van der Lee T.A.J."/>
        </authorList>
    </citation>
    <scope>NUCLEOTIDE SEQUENCE [LARGE SCALE GENOMIC DNA]</scope>
    <source>
        <strain evidence="2 3">CBS 809.83</strain>
    </source>
</reference>
<dbReference type="Proteomes" id="UP000318582">
    <property type="component" value="Unassembled WGS sequence"/>
</dbReference>
<comment type="caution">
    <text evidence="2">The sequence shown here is derived from an EMBL/GenBank/DDBJ whole genome shotgun (WGS) entry which is preliminary data.</text>
</comment>
<feature type="domain" description="NAD-dependent epimerase/dehydratase" evidence="1">
    <location>
        <begin position="5"/>
        <end position="230"/>
    </location>
</feature>
<dbReference type="EMBL" id="QEAQ01000007">
    <property type="protein sequence ID" value="TPX61481.1"/>
    <property type="molecule type" value="Genomic_DNA"/>
</dbReference>
<dbReference type="PANTHER" id="PTHR48079">
    <property type="entry name" value="PROTEIN YEEZ"/>
    <property type="match status" value="1"/>
</dbReference>
<dbReference type="AlphaFoldDB" id="A0A507ECJ0"/>